<evidence type="ECO:0000313" key="3">
    <source>
        <dbReference type="Proteomes" id="UP000267900"/>
    </source>
</evidence>
<proteinExistence type="predicted"/>
<protein>
    <submittedName>
        <fullName evidence="2">Uncharacterized protein</fullName>
    </submittedName>
</protein>
<dbReference type="Pfam" id="PF19979">
    <property type="entry name" value="DUF6415"/>
    <property type="match status" value="1"/>
</dbReference>
<evidence type="ECO:0000313" key="2">
    <source>
        <dbReference type="EMBL" id="AZQ73018.1"/>
    </source>
</evidence>
<gene>
    <name evidence="2" type="ORF">EKH77_18975</name>
</gene>
<name>A0A3S9PKY9_STRLT</name>
<evidence type="ECO:0000256" key="1">
    <source>
        <dbReference type="SAM" id="MobiDB-lite"/>
    </source>
</evidence>
<dbReference type="EMBL" id="CP034587">
    <property type="protein sequence ID" value="AZQ73018.1"/>
    <property type="molecule type" value="Genomic_DNA"/>
</dbReference>
<dbReference type="OrthoDB" id="4297039at2"/>
<sequence>MPPYPLTGNAGGGLTRVPPPRPRPRPRPRTGIEEVIHEAVTVERCLPTPARADALSEQLLAYIRATATAVEAAVSGRPAGDPVREDALTVVGEARARLGLTAGDGYVSAVIRIRSLGRGAEALLEQQQLLQLTTVQGQAQAPVPLPHSAGPGVIVLAPAEICTTCLDLVEKRHDSQARNDWTAAHETNARLEAHRRTDHARQAGN</sequence>
<accession>A0A3S9PKY9</accession>
<keyword evidence="3" id="KW-1185">Reference proteome</keyword>
<dbReference type="InterPro" id="IPR046300">
    <property type="entry name" value="DUF6415"/>
</dbReference>
<dbReference type="RefSeq" id="WP_126915531.1">
    <property type="nucleotide sequence ID" value="NZ_CP034587.1"/>
</dbReference>
<feature type="region of interest" description="Disordered" evidence="1">
    <location>
        <begin position="1"/>
        <end position="30"/>
    </location>
</feature>
<organism evidence="2 3">
    <name type="scientific">Streptomyces luteoverticillatus</name>
    <name type="common">Streptoverticillium luteoverticillatus</name>
    <dbReference type="NCBI Taxonomy" id="66425"/>
    <lineage>
        <taxon>Bacteria</taxon>
        <taxon>Bacillati</taxon>
        <taxon>Actinomycetota</taxon>
        <taxon>Actinomycetes</taxon>
        <taxon>Kitasatosporales</taxon>
        <taxon>Streptomycetaceae</taxon>
        <taxon>Streptomyces</taxon>
    </lineage>
</organism>
<dbReference type="Proteomes" id="UP000267900">
    <property type="component" value="Chromosome"/>
</dbReference>
<reference evidence="2 3" key="1">
    <citation type="submission" date="2018-12" db="EMBL/GenBank/DDBJ databases">
        <title>The whole draft genome of Streptomyce luteoverticillatus CGMCC 15060.</title>
        <authorList>
            <person name="Feng Z."/>
            <person name="Chen G."/>
            <person name="Zhang J."/>
            <person name="Zhu H."/>
            <person name="Yu X."/>
            <person name="Zhang W."/>
            <person name="Zhang X."/>
        </authorList>
    </citation>
    <scope>NUCLEOTIDE SEQUENCE [LARGE SCALE GENOMIC DNA]</scope>
    <source>
        <strain evidence="2 3">CGMCC 15060</strain>
    </source>
</reference>
<dbReference type="AlphaFoldDB" id="A0A3S9PKY9"/>